<reference evidence="1 2" key="1">
    <citation type="submission" date="2017-02" db="EMBL/GenBank/DDBJ databases">
        <title>The new phylogeny of genus Mycobacterium.</title>
        <authorList>
            <person name="Tortoli E."/>
            <person name="Trovato A."/>
            <person name="Cirillo D.M."/>
        </authorList>
    </citation>
    <scope>NUCLEOTIDE SEQUENCE [LARGE SCALE GENOMIC DNA]</scope>
    <source>
        <strain evidence="1 2">DSM 45057</strain>
    </source>
</reference>
<comment type="caution">
    <text evidence="1">The sequence shown here is derived from an EMBL/GenBank/DDBJ whole genome shotgun (WGS) entry which is preliminary data.</text>
</comment>
<organism evidence="1 2">
    <name type="scientific">Mycobacterium angelicum</name>
    <dbReference type="NCBI Taxonomy" id="470074"/>
    <lineage>
        <taxon>Bacteria</taxon>
        <taxon>Bacillati</taxon>
        <taxon>Actinomycetota</taxon>
        <taxon>Actinomycetes</taxon>
        <taxon>Mycobacteriales</taxon>
        <taxon>Mycobacteriaceae</taxon>
        <taxon>Mycobacterium</taxon>
    </lineage>
</organism>
<proteinExistence type="predicted"/>
<name>A0A1X0A2H9_MYCAN</name>
<dbReference type="EMBL" id="MVHE01000005">
    <property type="protein sequence ID" value="ORA24271.1"/>
    <property type="molecule type" value="Genomic_DNA"/>
</dbReference>
<evidence type="ECO:0000313" key="2">
    <source>
        <dbReference type="Proteomes" id="UP000192284"/>
    </source>
</evidence>
<protein>
    <submittedName>
        <fullName evidence="1">Uncharacterized protein</fullName>
    </submittedName>
</protein>
<sequence length="220" mass="23170">MEIHQGSTVCVIGFVEPRARIALTTGRCDGGEVATDSHQNVVGSVMLARRNIASETAPDGSIPGINYEVIKLAPGVTPTQMLPAGRQLQSTPGLRALPALPVCHFGLSAGQTCGRVDSISNGRFVISDMPADKFGGPVYTLTDDHHAVIVGLLDGGSGAFPEAESWQDVMKQLYLDIRPPTSQQSPSEVRTIGWISSEGGDRCANESSSLVPVATSARRC</sequence>
<dbReference type="Proteomes" id="UP000192284">
    <property type="component" value="Unassembled WGS sequence"/>
</dbReference>
<accession>A0A1X0A2H9</accession>
<gene>
    <name evidence="1" type="ORF">BST12_05700</name>
</gene>
<keyword evidence="2" id="KW-1185">Reference proteome</keyword>
<dbReference type="AlphaFoldDB" id="A0A1X0A2H9"/>
<evidence type="ECO:0000313" key="1">
    <source>
        <dbReference type="EMBL" id="ORA24271.1"/>
    </source>
</evidence>